<dbReference type="AlphaFoldDB" id="A0A146G3M6"/>
<dbReference type="RefSeq" id="WP_075078262.1">
    <property type="nucleotide sequence ID" value="NZ_BDCO01000002.1"/>
</dbReference>
<protein>
    <submittedName>
        <fullName evidence="1">Uncharacterized protein</fullName>
    </submittedName>
</protein>
<reference evidence="2" key="1">
    <citation type="journal article" date="2017" name="Genome Announc.">
        <title>Draft Genome Sequence of Terrimicrobium sacchariphilum NM-5T, a Facultative Anaerobic Soil Bacterium of the Class Spartobacteria.</title>
        <authorList>
            <person name="Qiu Y.L."/>
            <person name="Tourlousse D.M."/>
            <person name="Matsuura N."/>
            <person name="Ohashi A."/>
            <person name="Sekiguchi Y."/>
        </authorList>
    </citation>
    <scope>NUCLEOTIDE SEQUENCE [LARGE SCALE GENOMIC DNA]</scope>
    <source>
        <strain evidence="2">NM-5</strain>
    </source>
</reference>
<comment type="caution">
    <text evidence="1">The sequence shown here is derived from an EMBL/GenBank/DDBJ whole genome shotgun (WGS) entry which is preliminary data.</text>
</comment>
<organism evidence="1 2">
    <name type="scientific">Terrimicrobium sacchariphilum</name>
    <dbReference type="NCBI Taxonomy" id="690879"/>
    <lineage>
        <taxon>Bacteria</taxon>
        <taxon>Pseudomonadati</taxon>
        <taxon>Verrucomicrobiota</taxon>
        <taxon>Terrimicrobiia</taxon>
        <taxon>Terrimicrobiales</taxon>
        <taxon>Terrimicrobiaceae</taxon>
        <taxon>Terrimicrobium</taxon>
    </lineage>
</organism>
<dbReference type="Proteomes" id="UP000076023">
    <property type="component" value="Unassembled WGS sequence"/>
</dbReference>
<evidence type="ECO:0000313" key="1">
    <source>
        <dbReference type="EMBL" id="GAT32429.1"/>
    </source>
</evidence>
<evidence type="ECO:0000313" key="2">
    <source>
        <dbReference type="Proteomes" id="UP000076023"/>
    </source>
</evidence>
<keyword evidence="2" id="KW-1185">Reference proteome</keyword>
<gene>
    <name evidence="1" type="ORF">TSACC_2827</name>
</gene>
<sequence length="143" mass="16664">MSDIATLEKRIDLAFPGREKHIDEEDCGELRHAISRLDDASVKKILPALLVDILTVSQSGGSRDDDFVIYFLDGLKLDEANPEERRFRQKLADRTFQSFTKEQRSVISEWLSAVADYEFIKMCEEDYRSAVLYWERARSEIRQ</sequence>
<accession>A0A146G3M6</accession>
<dbReference type="InParanoid" id="A0A146G3M6"/>
<proteinExistence type="predicted"/>
<dbReference type="EMBL" id="BDCO01000002">
    <property type="protein sequence ID" value="GAT32429.1"/>
    <property type="molecule type" value="Genomic_DNA"/>
</dbReference>
<name>A0A146G3M6_TERSA</name>
<dbReference type="OrthoDB" id="9825730at2"/>